<keyword evidence="4" id="KW-0547">Nucleotide-binding</keyword>
<dbReference type="InterPro" id="IPR036890">
    <property type="entry name" value="HATPase_C_sf"/>
</dbReference>
<protein>
    <recommendedName>
        <fullName evidence="2">histidine kinase</fullName>
        <ecNumber evidence="2">2.7.13.3</ecNumber>
    </recommendedName>
</protein>
<dbReference type="Gene3D" id="3.30.565.10">
    <property type="entry name" value="Histidine kinase-like ATPase, C-terminal domain"/>
    <property type="match status" value="1"/>
</dbReference>
<dbReference type="PROSITE" id="PS50113">
    <property type="entry name" value="PAC"/>
    <property type="match status" value="1"/>
</dbReference>
<accession>A0ABW2B3C0</accession>
<dbReference type="GO" id="GO:0005524">
    <property type="term" value="F:ATP binding"/>
    <property type="evidence" value="ECO:0007669"/>
    <property type="project" value="UniProtKB-KW"/>
</dbReference>
<evidence type="ECO:0000256" key="6">
    <source>
        <dbReference type="ARBA" id="ARBA00022840"/>
    </source>
</evidence>
<gene>
    <name evidence="11" type="ORF">ACFQFQ_12910</name>
</gene>
<dbReference type="Pfam" id="PF08448">
    <property type="entry name" value="PAS_4"/>
    <property type="match status" value="1"/>
</dbReference>
<dbReference type="InterPro" id="IPR036097">
    <property type="entry name" value="HisK_dim/P_sf"/>
</dbReference>
<feature type="domain" description="PAC" evidence="10">
    <location>
        <begin position="77"/>
        <end position="130"/>
    </location>
</feature>
<dbReference type="InterPro" id="IPR003661">
    <property type="entry name" value="HisK_dim/P_dom"/>
</dbReference>
<dbReference type="CDD" id="cd00082">
    <property type="entry name" value="HisKA"/>
    <property type="match status" value="1"/>
</dbReference>
<dbReference type="EMBL" id="JBHSWG010000001">
    <property type="protein sequence ID" value="MFC6760185.1"/>
    <property type="molecule type" value="Genomic_DNA"/>
</dbReference>
<evidence type="ECO:0000313" key="12">
    <source>
        <dbReference type="Proteomes" id="UP001596353"/>
    </source>
</evidence>
<evidence type="ECO:0000256" key="7">
    <source>
        <dbReference type="ARBA" id="ARBA00023012"/>
    </source>
</evidence>
<dbReference type="SUPFAM" id="SSF47384">
    <property type="entry name" value="Homodimeric domain of signal transducing histidine kinase"/>
    <property type="match status" value="1"/>
</dbReference>
<keyword evidence="5" id="KW-0418">Kinase</keyword>
<keyword evidence="6 11" id="KW-0067">ATP-binding</keyword>
<dbReference type="InterPro" id="IPR035965">
    <property type="entry name" value="PAS-like_dom_sf"/>
</dbReference>
<comment type="caution">
    <text evidence="11">The sequence shown here is derived from an EMBL/GenBank/DDBJ whole genome shotgun (WGS) entry which is preliminary data.</text>
</comment>
<feature type="region of interest" description="Disordered" evidence="8">
    <location>
        <begin position="415"/>
        <end position="435"/>
    </location>
</feature>
<evidence type="ECO:0000259" key="10">
    <source>
        <dbReference type="PROSITE" id="PS50113"/>
    </source>
</evidence>
<dbReference type="InterPro" id="IPR000700">
    <property type="entry name" value="PAS-assoc_C"/>
</dbReference>
<dbReference type="SUPFAM" id="SSF55874">
    <property type="entry name" value="ATPase domain of HSP90 chaperone/DNA topoisomerase II/histidine kinase"/>
    <property type="match status" value="1"/>
</dbReference>
<evidence type="ECO:0000313" key="11">
    <source>
        <dbReference type="EMBL" id="MFC6760185.1"/>
    </source>
</evidence>
<dbReference type="SMART" id="SM00387">
    <property type="entry name" value="HATPase_c"/>
    <property type="match status" value="1"/>
</dbReference>
<keyword evidence="7" id="KW-0902">Two-component regulatory system</keyword>
<dbReference type="Pfam" id="PF02518">
    <property type="entry name" value="HATPase_c"/>
    <property type="match status" value="1"/>
</dbReference>
<organism evidence="11 12">
    <name type="scientific">Sulfitobacter porphyrae</name>
    <dbReference type="NCBI Taxonomy" id="1246864"/>
    <lineage>
        <taxon>Bacteria</taxon>
        <taxon>Pseudomonadati</taxon>
        <taxon>Pseudomonadota</taxon>
        <taxon>Alphaproteobacteria</taxon>
        <taxon>Rhodobacterales</taxon>
        <taxon>Roseobacteraceae</taxon>
        <taxon>Sulfitobacter</taxon>
    </lineage>
</organism>
<dbReference type="Gene3D" id="3.30.450.20">
    <property type="entry name" value="PAS domain"/>
    <property type="match status" value="1"/>
</dbReference>
<dbReference type="InterPro" id="IPR005467">
    <property type="entry name" value="His_kinase_dom"/>
</dbReference>
<dbReference type="Proteomes" id="UP001596353">
    <property type="component" value="Unassembled WGS sequence"/>
</dbReference>
<evidence type="ECO:0000256" key="3">
    <source>
        <dbReference type="ARBA" id="ARBA00022679"/>
    </source>
</evidence>
<evidence type="ECO:0000256" key="8">
    <source>
        <dbReference type="SAM" id="MobiDB-lite"/>
    </source>
</evidence>
<dbReference type="SMART" id="SM00388">
    <property type="entry name" value="HisKA"/>
    <property type="match status" value="1"/>
</dbReference>
<dbReference type="SUPFAM" id="SSF55785">
    <property type="entry name" value="PYP-like sensor domain (PAS domain)"/>
    <property type="match status" value="1"/>
</dbReference>
<sequence length="450" mass="49256">MSDADQFTYLDHIATPVFVLEVAAGGLPVYCAFNACARAISGRPLSDYLGRTAAEVYDTAYGRSALSRHCQVARSGKPLTYELQLPLAGAVRQVRTTLSPETDAEGRVFRLYGTSLDITEECRAREARVSFHTAASEMEQFVAMAAHDLRAPMRNVTMLAEVLKDGFVDHGDGKLDMINMMDGIADKTMKLIDDILMHTHLIEAQEAETLFDLTELTRLICDILDPEERHRVNVTPAMLLTDKTVMQIALRNLIENAVKHAGRLQMLMDLTVEQLPDDKIAVTLEDNGKGFSAAALELMNGGGFRVDSGYGLFGVRRMIRVRGGTITAGNSPTTGGATIRFTLPGQIAAMGAQAIPRNCPRPRIHRRNSSRSSVERRAALAQWCLNLAFLPQTVRWARCGARAAMRTLLPLITGNQSPESRCAAPPGSARPPHGRALSHRIAVHHPHAKD</sequence>
<dbReference type="PROSITE" id="PS50109">
    <property type="entry name" value="HIS_KIN"/>
    <property type="match status" value="1"/>
</dbReference>
<dbReference type="PANTHER" id="PTHR42878:SF7">
    <property type="entry name" value="SENSOR HISTIDINE KINASE GLRK"/>
    <property type="match status" value="1"/>
</dbReference>
<name>A0ABW2B3C0_9RHOB</name>
<evidence type="ECO:0000256" key="4">
    <source>
        <dbReference type="ARBA" id="ARBA00022741"/>
    </source>
</evidence>
<dbReference type="PANTHER" id="PTHR42878">
    <property type="entry name" value="TWO-COMPONENT HISTIDINE KINASE"/>
    <property type="match status" value="1"/>
</dbReference>
<proteinExistence type="predicted"/>
<feature type="domain" description="Histidine kinase" evidence="9">
    <location>
        <begin position="144"/>
        <end position="347"/>
    </location>
</feature>
<dbReference type="InterPro" id="IPR013656">
    <property type="entry name" value="PAS_4"/>
</dbReference>
<reference evidence="12" key="1">
    <citation type="journal article" date="2019" name="Int. J. Syst. Evol. Microbiol.">
        <title>The Global Catalogue of Microorganisms (GCM) 10K type strain sequencing project: providing services to taxonomists for standard genome sequencing and annotation.</title>
        <authorList>
            <consortium name="The Broad Institute Genomics Platform"/>
            <consortium name="The Broad Institute Genome Sequencing Center for Infectious Disease"/>
            <person name="Wu L."/>
            <person name="Ma J."/>
        </authorList>
    </citation>
    <scope>NUCLEOTIDE SEQUENCE [LARGE SCALE GENOMIC DNA]</scope>
    <source>
        <strain evidence="12">CCUG 66188</strain>
    </source>
</reference>
<dbReference type="Pfam" id="PF00512">
    <property type="entry name" value="HisKA"/>
    <property type="match status" value="1"/>
</dbReference>
<keyword evidence="3" id="KW-0808">Transferase</keyword>
<evidence type="ECO:0000256" key="2">
    <source>
        <dbReference type="ARBA" id="ARBA00012438"/>
    </source>
</evidence>
<keyword evidence="12" id="KW-1185">Reference proteome</keyword>
<dbReference type="InterPro" id="IPR050351">
    <property type="entry name" value="BphY/WalK/GraS-like"/>
</dbReference>
<dbReference type="InterPro" id="IPR003594">
    <property type="entry name" value="HATPase_dom"/>
</dbReference>
<evidence type="ECO:0000256" key="5">
    <source>
        <dbReference type="ARBA" id="ARBA00022777"/>
    </source>
</evidence>
<comment type="catalytic activity">
    <reaction evidence="1">
        <text>ATP + protein L-histidine = ADP + protein N-phospho-L-histidine.</text>
        <dbReference type="EC" id="2.7.13.3"/>
    </reaction>
</comment>
<evidence type="ECO:0000259" key="9">
    <source>
        <dbReference type="PROSITE" id="PS50109"/>
    </source>
</evidence>
<dbReference type="EC" id="2.7.13.3" evidence="2"/>
<evidence type="ECO:0000256" key="1">
    <source>
        <dbReference type="ARBA" id="ARBA00000085"/>
    </source>
</evidence>
<dbReference type="Gene3D" id="1.10.287.130">
    <property type="match status" value="1"/>
</dbReference>